<evidence type="ECO:0000313" key="6">
    <source>
        <dbReference type="EMBL" id="NEM92426.1"/>
    </source>
</evidence>
<evidence type="ECO:0000256" key="3">
    <source>
        <dbReference type="ARBA" id="ARBA00022691"/>
    </source>
</evidence>
<dbReference type="PANTHER" id="PTHR43464">
    <property type="entry name" value="METHYLTRANSFERASE"/>
    <property type="match status" value="1"/>
</dbReference>
<proteinExistence type="predicted"/>
<dbReference type="SUPFAM" id="SSF53335">
    <property type="entry name" value="S-adenosyl-L-methionine-dependent methyltransferases"/>
    <property type="match status" value="1"/>
</dbReference>
<evidence type="ECO:0000256" key="2">
    <source>
        <dbReference type="ARBA" id="ARBA00022679"/>
    </source>
</evidence>
<evidence type="ECO:0000256" key="4">
    <source>
        <dbReference type="SAM" id="MobiDB-lite"/>
    </source>
</evidence>
<dbReference type="Proteomes" id="UP000479756">
    <property type="component" value="Unassembled WGS sequence"/>
</dbReference>
<keyword evidence="7" id="KW-1185">Reference proteome</keyword>
<dbReference type="InterPro" id="IPR041698">
    <property type="entry name" value="Methyltransf_25"/>
</dbReference>
<keyword evidence="3" id="KW-0949">S-adenosyl-L-methionine</keyword>
<name>A0A7C9PPT0_9MICO</name>
<reference evidence="6 7" key="1">
    <citation type="journal article" date="2014" name="Int. J. Syst. Evol. Microbiol.">
        <title>Description of Galbitalea soli gen. nov., sp. nov., and Frondihabitans sucicola sp. nov.</title>
        <authorList>
            <person name="Kim S.J."/>
            <person name="Lim J.M."/>
            <person name="Ahn J.H."/>
            <person name="Weon H.Y."/>
            <person name="Hamada M."/>
            <person name="Suzuki K."/>
            <person name="Ahn T.Y."/>
            <person name="Kwon S.W."/>
        </authorList>
    </citation>
    <scope>NUCLEOTIDE SEQUENCE [LARGE SCALE GENOMIC DNA]</scope>
    <source>
        <strain evidence="6 7">NBRC 108727</strain>
    </source>
</reference>
<feature type="domain" description="Methyltransferase" evidence="5">
    <location>
        <begin position="50"/>
        <end position="140"/>
    </location>
</feature>
<evidence type="ECO:0000259" key="5">
    <source>
        <dbReference type="Pfam" id="PF13649"/>
    </source>
</evidence>
<organism evidence="6 7">
    <name type="scientific">Galbitalea soli</name>
    <dbReference type="NCBI Taxonomy" id="1268042"/>
    <lineage>
        <taxon>Bacteria</taxon>
        <taxon>Bacillati</taxon>
        <taxon>Actinomycetota</taxon>
        <taxon>Actinomycetes</taxon>
        <taxon>Micrococcales</taxon>
        <taxon>Microbacteriaceae</taxon>
        <taxon>Galbitalea</taxon>
    </lineage>
</organism>
<evidence type="ECO:0000313" key="7">
    <source>
        <dbReference type="Proteomes" id="UP000479756"/>
    </source>
</evidence>
<dbReference type="Gene3D" id="3.40.50.150">
    <property type="entry name" value="Vaccinia Virus protein VP39"/>
    <property type="match status" value="1"/>
</dbReference>
<dbReference type="RefSeq" id="WP_163474492.1">
    <property type="nucleotide sequence ID" value="NZ_JAAGWZ010000005.1"/>
</dbReference>
<comment type="caution">
    <text evidence="6">The sequence shown here is derived from an EMBL/GenBank/DDBJ whole genome shotgun (WGS) entry which is preliminary data.</text>
</comment>
<dbReference type="InterPro" id="IPR029063">
    <property type="entry name" value="SAM-dependent_MTases_sf"/>
</dbReference>
<dbReference type="AlphaFoldDB" id="A0A7C9PPT0"/>
<protein>
    <submittedName>
        <fullName evidence="6">Class I SAM-dependent methyltransferase</fullName>
    </submittedName>
</protein>
<feature type="region of interest" description="Disordered" evidence="4">
    <location>
        <begin position="193"/>
        <end position="215"/>
    </location>
</feature>
<accession>A0A7C9PPT0</accession>
<keyword evidence="2 6" id="KW-0808">Transferase</keyword>
<dbReference type="GO" id="GO:0008168">
    <property type="term" value="F:methyltransferase activity"/>
    <property type="evidence" value="ECO:0007669"/>
    <property type="project" value="UniProtKB-KW"/>
</dbReference>
<keyword evidence="1 6" id="KW-0489">Methyltransferase</keyword>
<sequence length="215" mass="22939">MSDVRAEWDERYREAHGGHHGSLWVSHPHAELRAIVTGLPPAGAAPRRALDIATGDGRNAIWLARHGWQTTAVDFSAQALAIAREHAEEAGVAPEFVCASILDWATDDRFDLVTVTYLHLGDEPIRALLQRIAGWLAPGGTVVMIGHDVDNVAAGGHGPADPAVLWTPALLRDAALGAGLVVERCESLLRDAAADPEKPDEEGASVDTLLVARRP</sequence>
<dbReference type="Pfam" id="PF13649">
    <property type="entry name" value="Methyltransf_25"/>
    <property type="match status" value="1"/>
</dbReference>
<evidence type="ECO:0000256" key="1">
    <source>
        <dbReference type="ARBA" id="ARBA00022603"/>
    </source>
</evidence>
<dbReference type="PANTHER" id="PTHR43464:SF19">
    <property type="entry name" value="UBIQUINONE BIOSYNTHESIS O-METHYLTRANSFERASE, MITOCHONDRIAL"/>
    <property type="match status" value="1"/>
</dbReference>
<dbReference type="GO" id="GO:0032259">
    <property type="term" value="P:methylation"/>
    <property type="evidence" value="ECO:0007669"/>
    <property type="project" value="UniProtKB-KW"/>
</dbReference>
<dbReference type="CDD" id="cd02440">
    <property type="entry name" value="AdoMet_MTases"/>
    <property type="match status" value="1"/>
</dbReference>
<dbReference type="EMBL" id="JAAGWZ010000005">
    <property type="protein sequence ID" value="NEM92426.1"/>
    <property type="molecule type" value="Genomic_DNA"/>
</dbReference>
<gene>
    <name evidence="6" type="ORF">G3T37_13810</name>
</gene>